<sequence>MDNETNFRIAENQDLKSIVNIYNQSIPGHMATADTEPVSVESKRKWFKQYTPDHFPMWVIEFNHQFAGWVGLSEFYGRPAYH</sequence>
<dbReference type="RefSeq" id="WP_309297717.1">
    <property type="nucleotide sequence ID" value="NZ_BRPL01000004.1"/>
</dbReference>
<name>A0A9W6ETW8_9LACO</name>
<keyword evidence="2" id="KW-1185">Reference proteome</keyword>
<comment type="caution">
    <text evidence="1">The sequence shown here is derived from an EMBL/GenBank/DDBJ whole genome shotgun (WGS) entry which is preliminary data.</text>
</comment>
<gene>
    <name evidence="1" type="ORF">WR164_14620</name>
</gene>
<dbReference type="AlphaFoldDB" id="A0A9W6ETW8"/>
<evidence type="ECO:0000313" key="2">
    <source>
        <dbReference type="Proteomes" id="UP001144204"/>
    </source>
</evidence>
<proteinExistence type="predicted"/>
<protein>
    <submittedName>
        <fullName evidence="1">Uncharacterized protein</fullName>
    </submittedName>
</protein>
<dbReference type="Proteomes" id="UP001144204">
    <property type="component" value="Unassembled WGS sequence"/>
</dbReference>
<dbReference type="EMBL" id="BRPL01000004">
    <property type="protein sequence ID" value="GLB47483.1"/>
    <property type="molecule type" value="Genomic_DNA"/>
</dbReference>
<dbReference type="InterPro" id="IPR016181">
    <property type="entry name" value="Acyl_CoA_acyltransferase"/>
</dbReference>
<organism evidence="1 2">
    <name type="scientific">Philodulcilactobacillus myokoensis</name>
    <dbReference type="NCBI Taxonomy" id="2929573"/>
    <lineage>
        <taxon>Bacteria</taxon>
        <taxon>Bacillati</taxon>
        <taxon>Bacillota</taxon>
        <taxon>Bacilli</taxon>
        <taxon>Lactobacillales</taxon>
        <taxon>Lactobacillaceae</taxon>
        <taxon>Philodulcilactobacillus</taxon>
    </lineage>
</organism>
<reference evidence="1" key="1">
    <citation type="submission" date="2022-07" db="EMBL/GenBank/DDBJ databases">
        <authorList>
            <person name="Kouya T."/>
            <person name="Ishiyama Y."/>
        </authorList>
    </citation>
    <scope>NUCLEOTIDE SEQUENCE</scope>
    <source>
        <strain evidence="1">WR16-4</strain>
    </source>
</reference>
<dbReference type="SUPFAM" id="SSF55729">
    <property type="entry name" value="Acyl-CoA N-acyltransferases (Nat)"/>
    <property type="match status" value="1"/>
</dbReference>
<dbReference type="Gene3D" id="3.40.630.30">
    <property type="match status" value="1"/>
</dbReference>
<evidence type="ECO:0000313" key="1">
    <source>
        <dbReference type="EMBL" id="GLB47483.1"/>
    </source>
</evidence>
<reference evidence="1" key="2">
    <citation type="journal article" date="2023" name="PLoS ONE">
        <title>Philodulcilactobacillus myokoensis gen. nov., sp. nov., a fructophilic, acidophilic, and agar-phobic lactic acid bacterium isolated from fermented vegetable extracts.</title>
        <authorList>
            <person name="Kouya T."/>
            <person name="Ishiyama Y."/>
            <person name="Ohashi S."/>
            <person name="Kumakubo R."/>
            <person name="Yamazaki T."/>
            <person name="Otaki T."/>
        </authorList>
    </citation>
    <scope>NUCLEOTIDE SEQUENCE</scope>
    <source>
        <strain evidence="1">WR16-4</strain>
    </source>
</reference>
<accession>A0A9W6ETW8</accession>